<protein>
    <recommendedName>
        <fullName evidence="10 13">Deferrochelatase</fullName>
        <ecNumber evidence="13">1.11.1.-</ecNumber>
    </recommendedName>
    <alternativeName>
        <fullName evidence="11 13">Peroxidase EfeB</fullName>
    </alternativeName>
</protein>
<evidence type="ECO:0000256" key="6">
    <source>
        <dbReference type="ARBA" id="ARBA00023002"/>
    </source>
</evidence>
<comment type="subcellular location">
    <subcellularLocation>
        <location evidence="1">Cell envelope</location>
    </subcellularLocation>
</comment>
<evidence type="ECO:0000256" key="3">
    <source>
        <dbReference type="ARBA" id="ARBA00022617"/>
    </source>
</evidence>
<organism evidence="17 18">
    <name type="scientific">Kocuria carniphila</name>
    <dbReference type="NCBI Taxonomy" id="262208"/>
    <lineage>
        <taxon>Bacteria</taxon>
        <taxon>Bacillati</taxon>
        <taxon>Actinomycetota</taxon>
        <taxon>Actinomycetes</taxon>
        <taxon>Micrococcales</taxon>
        <taxon>Micrococcaceae</taxon>
        <taxon>Kocuria</taxon>
    </lineage>
</organism>
<dbReference type="InterPro" id="IPR048327">
    <property type="entry name" value="Dyp_perox_N"/>
</dbReference>
<comment type="caution">
    <text evidence="17">The sequence shown here is derived from an EMBL/GenBank/DDBJ whole genome shotgun (WGS) entry which is preliminary data.</text>
</comment>
<dbReference type="PROSITE" id="PS51404">
    <property type="entry name" value="DYP_PEROXIDASE"/>
    <property type="match status" value="1"/>
</dbReference>
<dbReference type="InterPro" id="IPR006313">
    <property type="entry name" value="EfeB/EfeN"/>
</dbReference>
<evidence type="ECO:0000259" key="15">
    <source>
        <dbReference type="Pfam" id="PF04261"/>
    </source>
</evidence>
<keyword evidence="2 13" id="KW-0575">Peroxidase</keyword>
<evidence type="ECO:0000256" key="11">
    <source>
        <dbReference type="ARBA" id="ARBA00033775"/>
    </source>
</evidence>
<evidence type="ECO:0000256" key="4">
    <source>
        <dbReference type="ARBA" id="ARBA00022723"/>
    </source>
</evidence>
<keyword evidence="8" id="KW-0456">Lyase</keyword>
<evidence type="ECO:0000256" key="1">
    <source>
        <dbReference type="ARBA" id="ARBA00004196"/>
    </source>
</evidence>
<dbReference type="InterPro" id="IPR011008">
    <property type="entry name" value="Dimeric_a/b-barrel"/>
</dbReference>
<evidence type="ECO:0000256" key="5">
    <source>
        <dbReference type="ARBA" id="ARBA00022729"/>
    </source>
</evidence>
<comment type="similarity">
    <text evidence="9 13">Belongs to the DyP-type peroxidase family.</text>
</comment>
<sequence length="457" mass="49227">MNHRPEEHDPAAEPGTGNHTDPSGRPDQKGAKKGVSRRALFGTGAGAVAVGAGLGWFGRPAAAAIQDAVNGEAHSDVVDFFGEHQAGIVTPAQDRLCFAALNVLTEDRAELVELLTRWTAACARITQGLDVTDTGFDGGSQYAPPQDTGEAHDLSAGHLTVTIGFGRSLFEDKDGKDRFGLRERMPEALIELPHFPGDTLDPARTGGDLCIQACADDPQVAVHAVHNLVRMGFGIVSTRWMQLGFGRTSSTSKSQNTPRNLFGFKDGTANLKAEDPELLNDHLWVRDGTWMDGGTYLVARRIRMIMETWDRESLMGQENTIGRTKGTGAPLSGGEEFTAPDFAMQGAGNQPIIPKDSHVRLAHPETNNGVQMLRRGYNYADGTDRLGNMDAGLFFIAMVNDPRTGYVPIQNKLARQDALSEYLRHTGSGLFAVPPGIPNEPGAYVGQQLFEGRAQAV</sequence>
<keyword evidence="5" id="KW-0732">Signal</keyword>
<name>A0ABV3UYN0_9MICC</name>
<comment type="catalytic activity">
    <reaction evidence="12">
        <text>heme b + 2 H(+) = protoporphyrin IX + Fe(2+)</text>
        <dbReference type="Rhea" id="RHEA:22584"/>
        <dbReference type="ChEBI" id="CHEBI:15378"/>
        <dbReference type="ChEBI" id="CHEBI:29033"/>
        <dbReference type="ChEBI" id="CHEBI:57306"/>
        <dbReference type="ChEBI" id="CHEBI:60344"/>
        <dbReference type="EC" id="4.98.1.1"/>
    </reaction>
    <physiologicalReaction direction="left-to-right" evidence="12">
        <dbReference type="Rhea" id="RHEA:22585"/>
    </physiologicalReaction>
</comment>
<evidence type="ECO:0000256" key="8">
    <source>
        <dbReference type="ARBA" id="ARBA00023239"/>
    </source>
</evidence>
<gene>
    <name evidence="17" type="primary">efeB</name>
    <name evidence="17" type="ORF">VVR66_01675</name>
</gene>
<dbReference type="InterPro" id="IPR048328">
    <property type="entry name" value="Dyp_perox_C"/>
</dbReference>
<evidence type="ECO:0000256" key="10">
    <source>
        <dbReference type="ARBA" id="ARBA00033771"/>
    </source>
</evidence>
<dbReference type="Pfam" id="PF04261">
    <property type="entry name" value="Dyp_perox_N"/>
    <property type="match status" value="1"/>
</dbReference>
<proteinExistence type="inferred from homology"/>
<dbReference type="EMBL" id="JAYWLU010000001">
    <property type="protein sequence ID" value="MEX3593420.1"/>
    <property type="molecule type" value="Genomic_DNA"/>
</dbReference>
<keyword evidence="4 13" id="KW-0479">Metal-binding</keyword>
<evidence type="ECO:0000313" key="17">
    <source>
        <dbReference type="EMBL" id="MEX3593420.1"/>
    </source>
</evidence>
<dbReference type="PROSITE" id="PS51318">
    <property type="entry name" value="TAT"/>
    <property type="match status" value="1"/>
</dbReference>
<comment type="function">
    <text evidence="13">Involved in the recovery of exogenous heme iron. Extracts iron from heme while preserving the protoporphyrin ring intact.</text>
</comment>
<dbReference type="InterPro" id="IPR006314">
    <property type="entry name" value="Dyp_peroxidase"/>
</dbReference>
<keyword evidence="18" id="KW-1185">Reference proteome</keyword>
<evidence type="ECO:0000256" key="14">
    <source>
        <dbReference type="SAM" id="MobiDB-lite"/>
    </source>
</evidence>
<reference evidence="17 18" key="1">
    <citation type="journal article" date="2024" name="Fungal Genet. Biol.">
        <title>The porcine skin microbiome exhibits broad fungal antagonism.</title>
        <authorList>
            <person name="De La Cruz K.F."/>
            <person name="Townsend E.C."/>
            <person name="Alex Cheong J.Z."/>
            <person name="Salamzade R."/>
            <person name="Liu A."/>
            <person name="Sandstrom S."/>
            <person name="Davila E."/>
            <person name="Huang L."/>
            <person name="Xu K.H."/>
            <person name="Wu S.Y."/>
            <person name="Meudt J.J."/>
            <person name="Shanmuganayagam D."/>
            <person name="Gibson A.L.F."/>
            <person name="Kalan L.R."/>
        </authorList>
    </citation>
    <scope>NUCLEOTIDE SEQUENCE [LARGE SCALE GENOMIC DNA]</scope>
    <source>
        <strain evidence="17 18">LK2625</strain>
    </source>
</reference>
<keyword evidence="6 13" id="KW-0560">Oxidoreductase</keyword>
<evidence type="ECO:0000256" key="7">
    <source>
        <dbReference type="ARBA" id="ARBA00023004"/>
    </source>
</evidence>
<dbReference type="EC" id="1.11.1.-" evidence="13"/>
<comment type="cofactor">
    <cofactor evidence="13">
        <name>heme b</name>
        <dbReference type="ChEBI" id="CHEBI:60344"/>
    </cofactor>
    <text evidence="13">Binds 1 heme b (iron(II)-protoporphyrin IX) group non-covalently per subunit.</text>
</comment>
<feature type="compositionally biased region" description="Basic and acidic residues" evidence="14">
    <location>
        <begin position="1"/>
        <end position="11"/>
    </location>
</feature>
<evidence type="ECO:0000256" key="2">
    <source>
        <dbReference type="ARBA" id="ARBA00022559"/>
    </source>
</evidence>
<evidence type="ECO:0000256" key="13">
    <source>
        <dbReference type="RuleBase" id="RU365017"/>
    </source>
</evidence>
<feature type="region of interest" description="Disordered" evidence="14">
    <location>
        <begin position="1"/>
        <end position="36"/>
    </location>
</feature>
<dbReference type="NCBIfam" id="TIGR01412">
    <property type="entry name" value="tat_substr_1"/>
    <property type="match status" value="1"/>
</dbReference>
<feature type="domain" description="Dyp-type peroxidase N-terminal" evidence="15">
    <location>
        <begin position="85"/>
        <end position="245"/>
    </location>
</feature>
<evidence type="ECO:0000259" key="16">
    <source>
        <dbReference type="Pfam" id="PF20628"/>
    </source>
</evidence>
<feature type="domain" description="Dyp-type peroxidase C-terminal" evidence="16">
    <location>
        <begin position="257"/>
        <end position="436"/>
    </location>
</feature>
<dbReference type="PANTHER" id="PTHR30521">
    <property type="entry name" value="DEFERROCHELATASE/PEROXIDASE"/>
    <property type="match status" value="1"/>
</dbReference>
<evidence type="ECO:0000313" key="18">
    <source>
        <dbReference type="Proteomes" id="UP001558481"/>
    </source>
</evidence>
<accession>A0ABV3UYN0</accession>
<evidence type="ECO:0000256" key="12">
    <source>
        <dbReference type="ARBA" id="ARBA00048856"/>
    </source>
</evidence>
<keyword evidence="7 13" id="KW-0408">Iron</keyword>
<dbReference type="NCBIfam" id="TIGR01413">
    <property type="entry name" value="Dyp_perox_fam"/>
    <property type="match status" value="1"/>
</dbReference>
<dbReference type="RefSeq" id="WP_368628813.1">
    <property type="nucleotide sequence ID" value="NZ_JAYWLU010000001.1"/>
</dbReference>
<dbReference type="Proteomes" id="UP001558481">
    <property type="component" value="Unassembled WGS sequence"/>
</dbReference>
<dbReference type="InterPro" id="IPR006311">
    <property type="entry name" value="TAT_signal"/>
</dbReference>
<keyword evidence="3 13" id="KW-0349">Heme</keyword>
<evidence type="ECO:0000256" key="9">
    <source>
        <dbReference type="ARBA" id="ARBA00025737"/>
    </source>
</evidence>
<dbReference type="Pfam" id="PF20628">
    <property type="entry name" value="Dyp_perox_C"/>
    <property type="match status" value="1"/>
</dbReference>
<dbReference type="SUPFAM" id="SSF54909">
    <property type="entry name" value="Dimeric alpha+beta barrel"/>
    <property type="match status" value="1"/>
</dbReference>
<dbReference type="PANTHER" id="PTHR30521:SF4">
    <property type="entry name" value="DEFERROCHELATASE"/>
    <property type="match status" value="1"/>
</dbReference>